<gene>
    <name evidence="1" type="ORF">H5410_015558</name>
</gene>
<dbReference type="AlphaFoldDB" id="A0A9J5ZU17"/>
<keyword evidence="2" id="KW-1185">Reference proteome</keyword>
<protein>
    <submittedName>
        <fullName evidence="1">Uncharacterized protein</fullName>
    </submittedName>
</protein>
<comment type="caution">
    <text evidence="1">The sequence shown here is derived from an EMBL/GenBank/DDBJ whole genome shotgun (WGS) entry which is preliminary data.</text>
</comment>
<name>A0A9J5ZU17_SOLCO</name>
<sequence>MGGISLLEDYYMIGNWKESWSCSRPWNLSKASKNLRIRCAGNLEVMDYLHTTTILDKMHNLTGDHGGSSGRLRPLTKSYVFLGL</sequence>
<dbReference type="EMBL" id="JACXVP010000003">
    <property type="protein sequence ID" value="KAG5615734.1"/>
    <property type="molecule type" value="Genomic_DNA"/>
</dbReference>
<reference evidence="1 2" key="1">
    <citation type="submission" date="2020-09" db="EMBL/GenBank/DDBJ databases">
        <title>De no assembly of potato wild relative species, Solanum commersonii.</title>
        <authorList>
            <person name="Cho K."/>
        </authorList>
    </citation>
    <scope>NUCLEOTIDE SEQUENCE [LARGE SCALE GENOMIC DNA]</scope>
    <source>
        <strain evidence="1">LZ3.2</strain>
        <tissue evidence="1">Leaf</tissue>
    </source>
</reference>
<organism evidence="1 2">
    <name type="scientific">Solanum commersonii</name>
    <name type="common">Commerson's wild potato</name>
    <name type="synonym">Commerson's nightshade</name>
    <dbReference type="NCBI Taxonomy" id="4109"/>
    <lineage>
        <taxon>Eukaryota</taxon>
        <taxon>Viridiplantae</taxon>
        <taxon>Streptophyta</taxon>
        <taxon>Embryophyta</taxon>
        <taxon>Tracheophyta</taxon>
        <taxon>Spermatophyta</taxon>
        <taxon>Magnoliopsida</taxon>
        <taxon>eudicotyledons</taxon>
        <taxon>Gunneridae</taxon>
        <taxon>Pentapetalae</taxon>
        <taxon>asterids</taxon>
        <taxon>lamiids</taxon>
        <taxon>Solanales</taxon>
        <taxon>Solanaceae</taxon>
        <taxon>Solanoideae</taxon>
        <taxon>Solaneae</taxon>
        <taxon>Solanum</taxon>
    </lineage>
</organism>
<dbReference type="Proteomes" id="UP000824120">
    <property type="component" value="Chromosome 3"/>
</dbReference>
<evidence type="ECO:0000313" key="1">
    <source>
        <dbReference type="EMBL" id="KAG5615734.1"/>
    </source>
</evidence>
<evidence type="ECO:0000313" key="2">
    <source>
        <dbReference type="Proteomes" id="UP000824120"/>
    </source>
</evidence>
<accession>A0A9J5ZU17</accession>
<proteinExistence type="predicted"/>